<dbReference type="Proteomes" id="UP001054837">
    <property type="component" value="Unassembled WGS sequence"/>
</dbReference>
<evidence type="ECO:0000313" key="2">
    <source>
        <dbReference type="EMBL" id="GIX70741.1"/>
    </source>
</evidence>
<protein>
    <submittedName>
        <fullName evidence="2">Uncharacterized protein</fullName>
    </submittedName>
</protein>
<keyword evidence="3" id="KW-1185">Reference proteome</keyword>
<sequence length="114" mass="12727">MSGTMGAKLTHCNLIFLRWKFTLRLLLCSDFLECVANSLNIPLTLSNVFRKGLATDLKSSECKLSRVKFLIPSSQADVVFPDAVFRKNVKLSNNSKPGEGLRADEDRRAHLTVT</sequence>
<evidence type="ECO:0000313" key="3">
    <source>
        <dbReference type="Proteomes" id="UP001054837"/>
    </source>
</evidence>
<comment type="caution">
    <text evidence="2">The sequence shown here is derived from an EMBL/GenBank/DDBJ whole genome shotgun (WGS) entry which is preliminary data.</text>
</comment>
<evidence type="ECO:0000256" key="1">
    <source>
        <dbReference type="SAM" id="SignalP"/>
    </source>
</evidence>
<feature type="chain" id="PRO_5043831330" evidence="1">
    <location>
        <begin position="39"/>
        <end position="114"/>
    </location>
</feature>
<dbReference type="EMBL" id="BPLQ01000392">
    <property type="protein sequence ID" value="GIX70741.1"/>
    <property type="molecule type" value="Genomic_DNA"/>
</dbReference>
<name>A0AAV4MED1_9ARAC</name>
<feature type="signal peptide" evidence="1">
    <location>
        <begin position="1"/>
        <end position="38"/>
    </location>
</feature>
<keyword evidence="1" id="KW-0732">Signal</keyword>
<reference evidence="2 3" key="1">
    <citation type="submission" date="2021-06" db="EMBL/GenBank/DDBJ databases">
        <title>Caerostris darwini draft genome.</title>
        <authorList>
            <person name="Kono N."/>
            <person name="Arakawa K."/>
        </authorList>
    </citation>
    <scope>NUCLEOTIDE SEQUENCE [LARGE SCALE GENOMIC DNA]</scope>
</reference>
<gene>
    <name evidence="2" type="ORF">CDAR_172421</name>
</gene>
<accession>A0AAV4MED1</accession>
<organism evidence="2 3">
    <name type="scientific">Caerostris darwini</name>
    <dbReference type="NCBI Taxonomy" id="1538125"/>
    <lineage>
        <taxon>Eukaryota</taxon>
        <taxon>Metazoa</taxon>
        <taxon>Ecdysozoa</taxon>
        <taxon>Arthropoda</taxon>
        <taxon>Chelicerata</taxon>
        <taxon>Arachnida</taxon>
        <taxon>Araneae</taxon>
        <taxon>Araneomorphae</taxon>
        <taxon>Entelegynae</taxon>
        <taxon>Araneoidea</taxon>
        <taxon>Araneidae</taxon>
        <taxon>Caerostris</taxon>
    </lineage>
</organism>
<dbReference type="AlphaFoldDB" id="A0AAV4MED1"/>
<proteinExistence type="predicted"/>